<gene>
    <name evidence="4" type="ORF">ALO68_05042</name>
    <name evidence="5" type="ORF">ALP10_05567</name>
</gene>
<dbReference type="InterPro" id="IPR011129">
    <property type="entry name" value="CSD"/>
</dbReference>
<evidence type="ECO:0000256" key="1">
    <source>
        <dbReference type="RuleBase" id="RU000408"/>
    </source>
</evidence>
<dbReference type="InterPro" id="IPR019844">
    <property type="entry name" value="CSD_CS"/>
</dbReference>
<feature type="transmembrane region" description="Helical" evidence="2">
    <location>
        <begin position="82"/>
        <end position="102"/>
    </location>
</feature>
<dbReference type="SMART" id="SM00357">
    <property type="entry name" value="CSP"/>
    <property type="match status" value="1"/>
</dbReference>
<reference evidence="5 7" key="2">
    <citation type="submission" date="2018-08" db="EMBL/GenBank/DDBJ databases">
        <title>Recombination of ecologically and evolutionarily significant loci maintains genetic cohesion in the Pseudomonas syringae species complex.</title>
        <authorList>
            <person name="Dillon M."/>
            <person name="Thakur S."/>
            <person name="Almeida R.N.D."/>
            <person name="Weir B.S."/>
            <person name="Guttman D.S."/>
        </authorList>
    </citation>
    <scope>NUCLEOTIDE SEQUENCE [LARGE SCALE GENOMIC DNA]</scope>
    <source>
        <strain evidence="5 7">ICMP 3263</strain>
    </source>
</reference>
<name>A0A0N8RPK3_9PSED</name>
<evidence type="ECO:0000313" key="6">
    <source>
        <dbReference type="Proteomes" id="UP000050557"/>
    </source>
</evidence>
<comment type="subcellular location">
    <subcellularLocation>
        <location evidence="1">Cytoplasm</location>
    </subcellularLocation>
</comment>
<dbReference type="Proteomes" id="UP000050557">
    <property type="component" value="Unassembled WGS sequence"/>
</dbReference>
<comment type="caution">
    <text evidence="4">The sequence shown here is derived from an EMBL/GenBank/DDBJ whole genome shotgun (WGS) entry which is preliminary data.</text>
</comment>
<dbReference type="Pfam" id="PF00313">
    <property type="entry name" value="CSD"/>
    <property type="match status" value="1"/>
</dbReference>
<dbReference type="SUPFAM" id="SSF50249">
    <property type="entry name" value="Nucleic acid-binding proteins"/>
    <property type="match status" value="1"/>
</dbReference>
<dbReference type="EMBL" id="LJQM01000041">
    <property type="protein sequence ID" value="KPX48631.1"/>
    <property type="molecule type" value="Genomic_DNA"/>
</dbReference>
<dbReference type="PANTHER" id="PTHR46565">
    <property type="entry name" value="COLD SHOCK DOMAIN PROTEIN 2"/>
    <property type="match status" value="1"/>
</dbReference>
<dbReference type="Proteomes" id="UP000279173">
    <property type="component" value="Unassembled WGS sequence"/>
</dbReference>
<feature type="transmembrane region" description="Helical" evidence="2">
    <location>
        <begin position="33"/>
        <end position="62"/>
    </location>
</feature>
<keyword evidence="2" id="KW-0472">Membrane</keyword>
<evidence type="ECO:0000259" key="3">
    <source>
        <dbReference type="PROSITE" id="PS51857"/>
    </source>
</evidence>
<dbReference type="InterPro" id="IPR048090">
    <property type="entry name" value="CSP_N_ext_dom"/>
</dbReference>
<dbReference type="GO" id="GO:0003677">
    <property type="term" value="F:DNA binding"/>
    <property type="evidence" value="ECO:0007669"/>
    <property type="project" value="UniProtKB-KW"/>
</dbReference>
<evidence type="ECO:0000313" key="7">
    <source>
        <dbReference type="Proteomes" id="UP000279173"/>
    </source>
</evidence>
<dbReference type="InterPro" id="IPR012340">
    <property type="entry name" value="NA-bd_OB-fold"/>
</dbReference>
<dbReference type="GO" id="GO:0005829">
    <property type="term" value="C:cytosol"/>
    <property type="evidence" value="ECO:0007669"/>
    <property type="project" value="UniProtKB-ARBA"/>
</dbReference>
<reference evidence="4 6" key="1">
    <citation type="submission" date="2015-09" db="EMBL/GenBank/DDBJ databases">
        <title>Genome announcement of multiple Pseudomonas syringae strains.</title>
        <authorList>
            <person name="Thakur S."/>
            <person name="Wang P.W."/>
            <person name="Gong Y."/>
            <person name="Weir B.S."/>
            <person name="Guttman D.S."/>
        </authorList>
    </citation>
    <scope>NUCLEOTIDE SEQUENCE [LARGE SCALE GENOMIC DNA]</scope>
    <source>
        <strain evidence="4 6">ICMP4531</strain>
    </source>
</reference>
<feature type="transmembrane region" description="Helical" evidence="2">
    <location>
        <begin position="114"/>
        <end position="133"/>
    </location>
</feature>
<proteinExistence type="predicted"/>
<dbReference type="InterPro" id="IPR002059">
    <property type="entry name" value="CSP_DNA-bd"/>
</dbReference>
<dbReference type="CDD" id="cd04458">
    <property type="entry name" value="CSP_CDS"/>
    <property type="match status" value="1"/>
</dbReference>
<protein>
    <submittedName>
        <fullName evidence="5">Cold shock DNA-binding protein, CspA family</fullName>
    </submittedName>
    <submittedName>
        <fullName evidence="4">Cold-shock DNA-binding domain protein</fullName>
    </submittedName>
</protein>
<dbReference type="PROSITE" id="PS00352">
    <property type="entry name" value="CSD_1"/>
    <property type="match status" value="1"/>
</dbReference>
<organism evidence="4 6">
    <name type="scientific">Pseudomonas syringae pv. helianthi</name>
    <dbReference type="NCBI Taxonomy" id="251654"/>
    <lineage>
        <taxon>Bacteria</taxon>
        <taxon>Pseudomonadati</taxon>
        <taxon>Pseudomonadota</taxon>
        <taxon>Gammaproteobacteria</taxon>
        <taxon>Pseudomonadales</taxon>
        <taxon>Pseudomonadaceae</taxon>
        <taxon>Pseudomonas</taxon>
    </lineage>
</organism>
<dbReference type="NCBIfam" id="NF041604">
    <property type="entry name" value="CSP_NTE_dom"/>
    <property type="match status" value="1"/>
</dbReference>
<keyword evidence="2" id="KW-0812">Transmembrane</keyword>
<dbReference type="EMBL" id="RBUT01000104">
    <property type="protein sequence ID" value="RMV47070.1"/>
    <property type="molecule type" value="Genomic_DNA"/>
</dbReference>
<keyword evidence="4" id="KW-0238">DNA-binding</keyword>
<dbReference type="PROSITE" id="PS51857">
    <property type="entry name" value="CSD_2"/>
    <property type="match status" value="1"/>
</dbReference>
<evidence type="ECO:0000313" key="5">
    <source>
        <dbReference type="EMBL" id="RMV47070.1"/>
    </source>
</evidence>
<dbReference type="Gene3D" id="2.40.50.140">
    <property type="entry name" value="Nucleic acid-binding proteins"/>
    <property type="match status" value="1"/>
</dbReference>
<dbReference type="AlphaFoldDB" id="A0A0N8RPK3"/>
<evidence type="ECO:0000256" key="2">
    <source>
        <dbReference type="SAM" id="Phobius"/>
    </source>
</evidence>
<keyword evidence="2" id="KW-1133">Transmembrane helix</keyword>
<evidence type="ECO:0000313" key="4">
    <source>
        <dbReference type="EMBL" id="KPX48631.1"/>
    </source>
</evidence>
<dbReference type="PATRIC" id="fig|251654.3.peg.2447"/>
<dbReference type="PANTHER" id="PTHR46565:SF20">
    <property type="entry name" value="COLD SHOCK DOMAIN-CONTAINING PROTEIN 4"/>
    <property type="match status" value="1"/>
</dbReference>
<feature type="transmembrane region" description="Helical" evidence="2">
    <location>
        <begin position="140"/>
        <end position="162"/>
    </location>
</feature>
<feature type="domain" description="CSD" evidence="3">
    <location>
        <begin position="179"/>
        <end position="243"/>
    </location>
</feature>
<dbReference type="PRINTS" id="PR00050">
    <property type="entry name" value="COLDSHOCK"/>
</dbReference>
<sequence length="248" mass="27187">MPPTICLSALAHRLAQRSCITPHLVQKRTGRYPLFLVILLACELFKMLKIVHLVTGAAALLLSFIPSLRSEAASLYLQNPDAICLAFLGLLNLILAPVIPYWNRGPRHNLQNLVSALLVIAVIVQTLTLLVPLPGIAGQPAILVSLVIAIVAVALHLSVSFYRSYTPSSAPQNHDMGNRDTGTVKWFNTSKGFGFISRDSGDDIFVHFRAIRGEGHRVLVEGQRVEFSVMNRDKGLQAEDVIAALPRR</sequence>
<accession>A0A0N8RPK3</accession>